<dbReference type="EMBL" id="HBKQ01055976">
    <property type="protein sequence ID" value="CAE2282281.1"/>
    <property type="molecule type" value="Transcribed_RNA"/>
</dbReference>
<reference evidence="5" key="1">
    <citation type="submission" date="2021-01" db="EMBL/GenBank/DDBJ databases">
        <authorList>
            <person name="Corre E."/>
            <person name="Pelletier E."/>
            <person name="Niang G."/>
            <person name="Scheremetjew M."/>
            <person name="Finn R."/>
            <person name="Kale V."/>
            <person name="Holt S."/>
            <person name="Cochrane G."/>
            <person name="Meng A."/>
            <person name="Brown T."/>
            <person name="Cohen L."/>
        </authorList>
    </citation>
    <scope>NUCLEOTIDE SEQUENCE</scope>
    <source>
        <strain evidence="5">Isolate 1302-5</strain>
    </source>
</reference>
<feature type="region of interest" description="Disordered" evidence="4">
    <location>
        <begin position="574"/>
        <end position="597"/>
    </location>
</feature>
<gene>
    <name evidence="5" type="ORF">OAUR00152_LOCUS38320</name>
</gene>
<dbReference type="PANTHER" id="PTHR48064">
    <property type="entry name" value="OS01G0750400 PROTEIN"/>
    <property type="match status" value="1"/>
</dbReference>
<feature type="compositionally biased region" description="Basic and acidic residues" evidence="4">
    <location>
        <begin position="348"/>
        <end position="358"/>
    </location>
</feature>
<feature type="compositionally biased region" description="Basic and acidic residues" evidence="4">
    <location>
        <begin position="220"/>
        <end position="269"/>
    </location>
</feature>
<keyword evidence="2" id="KW-0677">Repeat</keyword>
<evidence type="ECO:0000256" key="4">
    <source>
        <dbReference type="SAM" id="MobiDB-lite"/>
    </source>
</evidence>
<dbReference type="SUPFAM" id="SSF52047">
    <property type="entry name" value="RNI-like"/>
    <property type="match status" value="1"/>
</dbReference>
<sequence length="1107" mass="117622">MAEEDNAFKIVQSLGFTPEESQRGLEYGDGTVTGAVEWILGEREKRGDREEEDVPLDSLSFHASEASEDGGNGKDDPDGYSGHPPAPSLAGSGAGWESRPSLAPPPPPFGHDAPYTPSSAVSRYDISGDPSYGADETIDLGGGLVMDATTATDASKEKGGSSAKCGSGGNSSDCDFDEQMNARSGTPTGEERKLAPHAPRPPMSESAEKSQEPEGSEIVGPERRSGPTDESSFKNEATDQLHKGEEKIYSAEPRERSSSPRMRASREKAGPTGNKPSPLDTGPRPTAATDTASSGEPEFSPGEQADPGRTYPPKGPTRAATTEISQNREEMKGPVVLRGTLSLPAKNDAVEQKARENGKFHSSIASRPFFGAAMKAAPGGEPSYTGTGPPLGATVEMSPAGEPDIAALDGPSPNMGGFRRSFPMSADPHDGSFLHSGPRVHREGTGVDRTRQRGQTDVAAGVGIDVDGNDDAAGSISAPVIEGYQVPEHQRQRRSEVGGGAEDRVRRLLVANAPVVEGEAVPGTGEDGKIEAGGDNICCGLLPGRWRSRIIVISLLTFVVVGAVLAAVLATNARGKGGGASTASTQTTVPPTRPDIPVINLPPRETSKPTTYREFALKGIIENITSPEVLRNESTDQYRAFQWLLHEDKRVVDPSNSRVATQRYVLALVYFATGGNETWTDDLGFLSSGNECSWNTVQSDNSYQGAVCFAGDDINGLYLISNNLVGSLPEEIFAIPNLQNLNLERNSELFGTLPARIDDSASLETLFLRYTNLSGTIPASIGKLNELTYLVLSVNSLTGSIPSTLPPKLRALSVAGNALNGTIPSSLGDLQQLEELFLNHNSLSGTIPSSLTTLSALRIINLGKNKLRGAIPPKAWASSQVLSTFDVRDNRINSTIPTSIFSLTKLEDLFLQNNTLTGPLLPAVGNLKKLQNLVLASNMMTGTIPSEITQLTNLRQISAGPNLFKGSLPDDIGNLRNLRTIIIYVAALSGTIPPSFAELSSLDTVDFTLSGLGGTLPSFIGRLTTLTDLRLEYNRFFGQIPQSFDNLKSLYRLGLQGNKLVGDISFLCDTVTVMWANCMGPEPEVICPCCQICCRGSAFGDDCEYAN</sequence>
<feature type="region of interest" description="Disordered" evidence="4">
    <location>
        <begin position="430"/>
        <end position="452"/>
    </location>
</feature>
<feature type="compositionally biased region" description="Basic and acidic residues" evidence="4">
    <location>
        <begin position="40"/>
        <end position="49"/>
    </location>
</feature>
<dbReference type="InterPro" id="IPR001611">
    <property type="entry name" value="Leu-rich_rpt"/>
</dbReference>
<feature type="region of interest" description="Disordered" evidence="4">
    <location>
        <begin position="13"/>
        <end position="358"/>
    </location>
</feature>
<dbReference type="InterPro" id="IPR032675">
    <property type="entry name" value="LRR_dom_sf"/>
</dbReference>
<evidence type="ECO:0000256" key="1">
    <source>
        <dbReference type="ARBA" id="ARBA00022614"/>
    </source>
</evidence>
<keyword evidence="3" id="KW-0472">Membrane</keyword>
<dbReference type="Pfam" id="PF13855">
    <property type="entry name" value="LRR_8"/>
    <property type="match status" value="1"/>
</dbReference>
<evidence type="ECO:0000313" key="5">
    <source>
        <dbReference type="EMBL" id="CAE2282281.1"/>
    </source>
</evidence>
<protein>
    <recommendedName>
        <fullName evidence="6">UBA domain-containing protein</fullName>
    </recommendedName>
</protein>
<dbReference type="PANTHER" id="PTHR48064:SF8">
    <property type="entry name" value="RECEPTOR PROTEIN-TYROSINE KINASE CEPR2-LIKE"/>
    <property type="match status" value="1"/>
</dbReference>
<proteinExistence type="predicted"/>
<evidence type="ECO:0008006" key="6">
    <source>
        <dbReference type="Google" id="ProtNLM"/>
    </source>
</evidence>
<evidence type="ECO:0000256" key="2">
    <source>
        <dbReference type="ARBA" id="ARBA00022737"/>
    </source>
</evidence>
<accession>A0A7S4K322</accession>
<dbReference type="AlphaFoldDB" id="A0A7S4K322"/>
<dbReference type="SUPFAM" id="SSF52058">
    <property type="entry name" value="L domain-like"/>
    <property type="match status" value="1"/>
</dbReference>
<dbReference type="InterPro" id="IPR053038">
    <property type="entry name" value="RLP_Defense"/>
</dbReference>
<name>A0A7S4K322_9STRA</name>
<feature type="compositionally biased region" description="Basic and acidic residues" evidence="4">
    <location>
        <begin position="440"/>
        <end position="451"/>
    </location>
</feature>
<keyword evidence="1" id="KW-0433">Leucine-rich repeat</keyword>
<dbReference type="Pfam" id="PF00560">
    <property type="entry name" value="LRR_1"/>
    <property type="match status" value="1"/>
</dbReference>
<organism evidence="5">
    <name type="scientific">Odontella aurita</name>
    <dbReference type="NCBI Taxonomy" id="265563"/>
    <lineage>
        <taxon>Eukaryota</taxon>
        <taxon>Sar</taxon>
        <taxon>Stramenopiles</taxon>
        <taxon>Ochrophyta</taxon>
        <taxon>Bacillariophyta</taxon>
        <taxon>Mediophyceae</taxon>
        <taxon>Biddulphiophycidae</taxon>
        <taxon>Eupodiscales</taxon>
        <taxon>Odontellaceae</taxon>
        <taxon>Odontella</taxon>
    </lineage>
</organism>
<dbReference type="FunFam" id="3.80.10.10:FF:000095">
    <property type="entry name" value="LRR receptor-like serine/threonine-protein kinase GSO1"/>
    <property type="match status" value="1"/>
</dbReference>
<dbReference type="Gene3D" id="3.80.10.10">
    <property type="entry name" value="Ribonuclease Inhibitor"/>
    <property type="match status" value="3"/>
</dbReference>
<evidence type="ECO:0000256" key="3">
    <source>
        <dbReference type="ARBA" id="ARBA00023136"/>
    </source>
</evidence>